<organism evidence="1 2">
    <name type="scientific">Araneus ventricosus</name>
    <name type="common">Orbweaver spider</name>
    <name type="synonym">Epeira ventricosa</name>
    <dbReference type="NCBI Taxonomy" id="182803"/>
    <lineage>
        <taxon>Eukaryota</taxon>
        <taxon>Metazoa</taxon>
        <taxon>Ecdysozoa</taxon>
        <taxon>Arthropoda</taxon>
        <taxon>Chelicerata</taxon>
        <taxon>Arachnida</taxon>
        <taxon>Araneae</taxon>
        <taxon>Araneomorphae</taxon>
        <taxon>Entelegynae</taxon>
        <taxon>Araneoidea</taxon>
        <taxon>Araneidae</taxon>
        <taxon>Araneus</taxon>
    </lineage>
</organism>
<evidence type="ECO:0000313" key="2">
    <source>
        <dbReference type="Proteomes" id="UP000499080"/>
    </source>
</evidence>
<name>A0A4Y2N7E8_ARAVE</name>
<sequence>METNKYIKFKTFHNILHNKQSASFDIHIEELTSKSRLGLGRLVMLPVSKPTVWCLLGWGRFKVWLPRGSTSLMWPESLSHSAARLDRLDGAAKESSMSAS</sequence>
<dbReference type="Proteomes" id="UP000499080">
    <property type="component" value="Unassembled WGS sequence"/>
</dbReference>
<keyword evidence="2" id="KW-1185">Reference proteome</keyword>
<comment type="caution">
    <text evidence="1">The sequence shown here is derived from an EMBL/GenBank/DDBJ whole genome shotgun (WGS) entry which is preliminary data.</text>
</comment>
<reference evidence="1 2" key="1">
    <citation type="journal article" date="2019" name="Sci. Rep.">
        <title>Orb-weaving spider Araneus ventricosus genome elucidates the spidroin gene catalogue.</title>
        <authorList>
            <person name="Kono N."/>
            <person name="Nakamura H."/>
            <person name="Ohtoshi R."/>
            <person name="Moran D.A.P."/>
            <person name="Shinohara A."/>
            <person name="Yoshida Y."/>
            <person name="Fujiwara M."/>
            <person name="Mori M."/>
            <person name="Tomita M."/>
            <person name="Arakawa K."/>
        </authorList>
    </citation>
    <scope>NUCLEOTIDE SEQUENCE [LARGE SCALE GENOMIC DNA]</scope>
</reference>
<dbReference type="AlphaFoldDB" id="A0A4Y2N7E8"/>
<accession>A0A4Y2N7E8</accession>
<protein>
    <submittedName>
        <fullName evidence="1">Uncharacterized protein</fullName>
    </submittedName>
</protein>
<proteinExistence type="predicted"/>
<dbReference type="OrthoDB" id="10367100at2759"/>
<dbReference type="EMBL" id="BGPR01008565">
    <property type="protein sequence ID" value="GBN34599.1"/>
    <property type="molecule type" value="Genomic_DNA"/>
</dbReference>
<gene>
    <name evidence="1" type="ORF">AVEN_230527_1</name>
</gene>
<evidence type="ECO:0000313" key="1">
    <source>
        <dbReference type="EMBL" id="GBN34599.1"/>
    </source>
</evidence>